<dbReference type="EMBL" id="KE747829">
    <property type="protein sequence ID" value="RMZ71969.1"/>
    <property type="molecule type" value="Genomic_DNA"/>
</dbReference>
<evidence type="ECO:0000313" key="2">
    <source>
        <dbReference type="EMBL" id="RMZ71969.1"/>
    </source>
</evidence>
<feature type="compositionally biased region" description="Polar residues" evidence="1">
    <location>
        <begin position="53"/>
        <end position="65"/>
    </location>
</feature>
<dbReference type="Proteomes" id="UP000265663">
    <property type="component" value="Unassembled WGS sequence"/>
</dbReference>
<evidence type="ECO:0000256" key="1">
    <source>
        <dbReference type="SAM" id="MobiDB-lite"/>
    </source>
</evidence>
<accession>A0A3M7MC55</accession>
<sequence length="373" mass="42057">MPRVIRIKLRPRISKTIDTDEVFIFQKNGIKVAGNDAAACYVDESDAEETSTGDDSSSRAVSPSFNTSWRNTTSALPIVLISYSSADIRDFSNGASAFTFQLTRRNKPDHYAIEYIIFAGRREVRKGNYLIVKNLASIDPYKLATKVYLTLWPWLSDRHEDIDYIFNIANRNRHRTGDRQPCIPTSKLTFLLVWLFKILIVNKYLIVWYRGDSDVNVEIRPPLPYAGIPYPFTSVDAHILKGRLARVSVVARCLLMMLKAVFADHGVFRDAIVRARFRVGSRRGCRPSSEGFNDEKSPLEACFYLNVHEMLVILLSQVPIQHASRLAFHQLPLHVFGALSNTLCQGCVESRTGRAAALEGGGVAHVKEVLFPH</sequence>
<evidence type="ECO:0000313" key="3">
    <source>
        <dbReference type="Proteomes" id="UP000265663"/>
    </source>
</evidence>
<proteinExistence type="predicted"/>
<feature type="region of interest" description="Disordered" evidence="1">
    <location>
        <begin position="46"/>
        <end position="65"/>
    </location>
</feature>
<keyword evidence="3" id="KW-1185">Reference proteome</keyword>
<dbReference type="AlphaFoldDB" id="A0A3M7MC55"/>
<protein>
    <submittedName>
        <fullName evidence="2">Uncharacterized protein</fullName>
    </submittedName>
</protein>
<gene>
    <name evidence="2" type="ORF">GMOD_00006953</name>
</gene>
<name>A0A3M7MC55_9PLEO</name>
<organism evidence="2 3">
    <name type="scientific">Pyrenophora seminiperda CCB06</name>
    <dbReference type="NCBI Taxonomy" id="1302712"/>
    <lineage>
        <taxon>Eukaryota</taxon>
        <taxon>Fungi</taxon>
        <taxon>Dikarya</taxon>
        <taxon>Ascomycota</taxon>
        <taxon>Pezizomycotina</taxon>
        <taxon>Dothideomycetes</taxon>
        <taxon>Pleosporomycetidae</taxon>
        <taxon>Pleosporales</taxon>
        <taxon>Pleosporineae</taxon>
        <taxon>Pleosporaceae</taxon>
        <taxon>Pyrenophora</taxon>
    </lineage>
</organism>
<reference evidence="2 3" key="1">
    <citation type="journal article" date="2014" name="PLoS ONE">
        <title>De novo Genome Assembly of the Fungal Plant Pathogen Pyrenophora semeniperda.</title>
        <authorList>
            <person name="Soliai M.M."/>
            <person name="Meyer S.E."/>
            <person name="Udall J.A."/>
            <person name="Elzinga D.E."/>
            <person name="Hermansen R.A."/>
            <person name="Bodily P.M."/>
            <person name="Hart A.A."/>
            <person name="Coleman C.E."/>
        </authorList>
    </citation>
    <scope>NUCLEOTIDE SEQUENCE [LARGE SCALE GENOMIC DNA]</scope>
    <source>
        <strain evidence="2 3">CCB06</strain>
        <tissue evidence="2">Mycelium</tissue>
    </source>
</reference>